<feature type="binding site" evidence="4">
    <location>
        <position position="51"/>
    </location>
    <ligand>
        <name>substrate</name>
    </ligand>
</feature>
<dbReference type="NCBIfam" id="TIGR02727">
    <property type="entry name" value="MTHFS_bact"/>
    <property type="match status" value="1"/>
</dbReference>
<keyword evidence="2 4" id="KW-0547">Nucleotide-binding</keyword>
<comment type="cofactor">
    <cofactor evidence="5">
        <name>Mg(2+)</name>
        <dbReference type="ChEBI" id="CHEBI:18420"/>
    </cofactor>
</comment>
<dbReference type="InterPro" id="IPR024185">
    <property type="entry name" value="FTHF_cligase-like_sf"/>
</dbReference>
<dbReference type="KEGG" id="gpo:GPOL_c12490"/>
<keyword evidence="5" id="KW-0460">Magnesium</keyword>
<dbReference type="HOGENOM" id="CLU_066245_1_0_11"/>
<keyword evidence="6" id="KW-0436">Ligase</keyword>
<dbReference type="EC" id="6.3.3.2" evidence="5"/>
<dbReference type="Proteomes" id="UP000009154">
    <property type="component" value="Chromosome"/>
</dbReference>
<dbReference type="InterPro" id="IPR037171">
    <property type="entry name" value="NagB/RpiA_transferase-like"/>
</dbReference>
<dbReference type="AlphaFoldDB" id="H6N3E8"/>
<dbReference type="SUPFAM" id="SSF100950">
    <property type="entry name" value="NagB/RpiA/CoA transferase-like"/>
    <property type="match status" value="1"/>
</dbReference>
<evidence type="ECO:0000256" key="3">
    <source>
        <dbReference type="ARBA" id="ARBA00022840"/>
    </source>
</evidence>
<keyword evidence="3 4" id="KW-0067">ATP-binding</keyword>
<dbReference type="STRING" id="1112204.GPOL_c12490"/>
<keyword evidence="5" id="KW-0479">Metal-binding</keyword>
<keyword evidence="7" id="KW-1185">Reference proteome</keyword>
<dbReference type="GO" id="GO:0046872">
    <property type="term" value="F:metal ion binding"/>
    <property type="evidence" value="ECO:0007669"/>
    <property type="project" value="UniProtKB-KW"/>
</dbReference>
<evidence type="ECO:0000256" key="2">
    <source>
        <dbReference type="ARBA" id="ARBA00022741"/>
    </source>
</evidence>
<dbReference type="GeneID" id="90158314"/>
<dbReference type="Pfam" id="PF01812">
    <property type="entry name" value="5-FTHF_cyc-lig"/>
    <property type="match status" value="1"/>
</dbReference>
<evidence type="ECO:0000313" key="6">
    <source>
        <dbReference type="EMBL" id="AFA72307.1"/>
    </source>
</evidence>
<dbReference type="EMBL" id="CP003119">
    <property type="protein sequence ID" value="AFA72307.1"/>
    <property type="molecule type" value="Genomic_DNA"/>
</dbReference>
<dbReference type="InterPro" id="IPR002698">
    <property type="entry name" value="FTHF_cligase"/>
</dbReference>
<reference evidence="6 7" key="1">
    <citation type="journal article" date="2012" name="Appl. Environ. Microbiol.">
        <title>Involvement of two latex-clearing proteins during rubber degradation and insights into the subsequent degradation pathway revealed by the genome sequence of Gordonia polyisoprenivorans strain VH2.</title>
        <authorList>
            <person name="Hiessl S."/>
            <person name="Schuldes J."/>
            <person name="Thurmer A."/>
            <person name="Halbsguth T."/>
            <person name="Broker D."/>
            <person name="Angelov A."/>
            <person name="Liebl W."/>
            <person name="Daniel R."/>
            <person name="Steinbuchel A."/>
        </authorList>
    </citation>
    <scope>NUCLEOTIDE SEQUENCE [LARGE SCALE GENOMIC DNA]</scope>
    <source>
        <strain evidence="7">DSM 44266 / VH2</strain>
    </source>
</reference>
<dbReference type="GO" id="GO:0005524">
    <property type="term" value="F:ATP binding"/>
    <property type="evidence" value="ECO:0007669"/>
    <property type="project" value="UniProtKB-KW"/>
</dbReference>
<evidence type="ECO:0000313" key="7">
    <source>
        <dbReference type="Proteomes" id="UP000009154"/>
    </source>
</evidence>
<sequence>MAGKDELRAGFVARRAGLTVKDRDRASTRLVAHLASSPVLLDDTVTVAAYVPVGAEPGSVAFLDALRERGCTVLLPVVSSGPPAPLNWVRYDARDSLARGRFGLLEPTGPRLGVDAVSAADVVFVPALAVARTGVRLGRGAGYYDRSITGVHAALVGVVYDHELVDDLPADTYDVPMGWALTPGGGFTRLRSHT</sequence>
<protein>
    <recommendedName>
        <fullName evidence="5">5-formyltetrahydrofolate cyclo-ligase</fullName>
        <ecNumber evidence="5">6.3.3.2</ecNumber>
    </recommendedName>
</protein>
<accession>H6N3E8</accession>
<evidence type="ECO:0000256" key="5">
    <source>
        <dbReference type="RuleBase" id="RU361279"/>
    </source>
</evidence>
<dbReference type="eggNOG" id="COG0212">
    <property type="taxonomic scope" value="Bacteria"/>
</dbReference>
<dbReference type="GO" id="GO:0035999">
    <property type="term" value="P:tetrahydrofolate interconversion"/>
    <property type="evidence" value="ECO:0007669"/>
    <property type="project" value="TreeGrafter"/>
</dbReference>
<dbReference type="PANTHER" id="PTHR23407">
    <property type="entry name" value="ATPASE INHIBITOR/5-FORMYLTETRAHYDROFOLATE CYCLO-LIGASE"/>
    <property type="match status" value="1"/>
</dbReference>
<dbReference type="GO" id="GO:0030272">
    <property type="term" value="F:5-formyltetrahydrofolate cyclo-ligase activity"/>
    <property type="evidence" value="ECO:0007669"/>
    <property type="project" value="UniProtKB-EC"/>
</dbReference>
<evidence type="ECO:0000256" key="4">
    <source>
        <dbReference type="PIRSR" id="PIRSR006806-1"/>
    </source>
</evidence>
<dbReference type="GO" id="GO:0009396">
    <property type="term" value="P:folic acid-containing compound biosynthetic process"/>
    <property type="evidence" value="ECO:0007669"/>
    <property type="project" value="TreeGrafter"/>
</dbReference>
<comment type="catalytic activity">
    <reaction evidence="5">
        <text>(6S)-5-formyl-5,6,7,8-tetrahydrofolate + ATP = (6R)-5,10-methenyltetrahydrofolate + ADP + phosphate</text>
        <dbReference type="Rhea" id="RHEA:10488"/>
        <dbReference type="ChEBI" id="CHEBI:30616"/>
        <dbReference type="ChEBI" id="CHEBI:43474"/>
        <dbReference type="ChEBI" id="CHEBI:57455"/>
        <dbReference type="ChEBI" id="CHEBI:57457"/>
        <dbReference type="ChEBI" id="CHEBI:456216"/>
        <dbReference type="EC" id="6.3.3.2"/>
    </reaction>
</comment>
<dbReference type="PANTHER" id="PTHR23407:SF1">
    <property type="entry name" value="5-FORMYLTETRAHYDROFOLATE CYCLO-LIGASE"/>
    <property type="match status" value="1"/>
</dbReference>
<organism evidence="6 7">
    <name type="scientific">Gordonia polyisoprenivorans (strain DSM 44266 / VH2)</name>
    <dbReference type="NCBI Taxonomy" id="1112204"/>
    <lineage>
        <taxon>Bacteria</taxon>
        <taxon>Bacillati</taxon>
        <taxon>Actinomycetota</taxon>
        <taxon>Actinomycetes</taxon>
        <taxon>Mycobacteriales</taxon>
        <taxon>Gordoniaceae</taxon>
        <taxon>Gordonia</taxon>
    </lineage>
</organism>
<feature type="binding site" evidence="4">
    <location>
        <position position="56"/>
    </location>
    <ligand>
        <name>substrate</name>
    </ligand>
</feature>
<dbReference type="Gene3D" id="3.40.50.10420">
    <property type="entry name" value="NagB/RpiA/CoA transferase-like"/>
    <property type="match status" value="1"/>
</dbReference>
<comment type="similarity">
    <text evidence="1 5">Belongs to the 5-formyltetrahydrofolate cyclo-ligase family.</text>
</comment>
<dbReference type="PIRSF" id="PIRSF006806">
    <property type="entry name" value="FTHF_cligase"/>
    <property type="match status" value="1"/>
</dbReference>
<name>H6N3E8_GORPV</name>
<gene>
    <name evidence="6" type="ordered locus">GPOL_c12490</name>
</gene>
<feature type="binding site" evidence="4">
    <location>
        <begin position="136"/>
        <end position="144"/>
    </location>
    <ligand>
        <name>ATP</name>
        <dbReference type="ChEBI" id="CHEBI:30616"/>
    </ligand>
</feature>
<evidence type="ECO:0000256" key="1">
    <source>
        <dbReference type="ARBA" id="ARBA00010638"/>
    </source>
</evidence>
<feature type="binding site" evidence="4">
    <location>
        <begin position="4"/>
        <end position="8"/>
    </location>
    <ligand>
        <name>ATP</name>
        <dbReference type="ChEBI" id="CHEBI:30616"/>
    </ligand>
</feature>
<proteinExistence type="inferred from homology"/>
<dbReference type="RefSeq" id="WP_014359196.1">
    <property type="nucleotide sequence ID" value="NC_016906.1"/>
</dbReference>